<proteinExistence type="predicted"/>
<evidence type="ECO:0000313" key="3">
    <source>
        <dbReference type="Proteomes" id="UP000519158"/>
    </source>
</evidence>
<dbReference type="InterPro" id="IPR041519">
    <property type="entry name" value="HEPN_RiboL-PSP"/>
</dbReference>
<accession>A0A7Y4D8E1</accession>
<organism evidence="2 3">
    <name type="scientific">Vibrio splendidus</name>
    <dbReference type="NCBI Taxonomy" id="29497"/>
    <lineage>
        <taxon>Bacteria</taxon>
        <taxon>Pseudomonadati</taxon>
        <taxon>Pseudomonadota</taxon>
        <taxon>Gammaproteobacteria</taxon>
        <taxon>Vibrionales</taxon>
        <taxon>Vibrionaceae</taxon>
        <taxon>Vibrio</taxon>
    </lineage>
</organism>
<evidence type="ECO:0000313" key="2">
    <source>
        <dbReference type="EMBL" id="NOJ14199.1"/>
    </source>
</evidence>
<dbReference type="EMBL" id="VTXL01000013">
    <property type="protein sequence ID" value="NOJ14199.1"/>
    <property type="molecule type" value="Genomic_DNA"/>
</dbReference>
<dbReference type="Proteomes" id="UP000519158">
    <property type="component" value="Unassembled WGS sequence"/>
</dbReference>
<comment type="caution">
    <text evidence="2">The sequence shown here is derived from an EMBL/GenBank/DDBJ whole genome shotgun (WGS) entry which is preliminary data.</text>
</comment>
<evidence type="ECO:0000259" key="1">
    <source>
        <dbReference type="Pfam" id="PF18735"/>
    </source>
</evidence>
<dbReference type="Pfam" id="PF18735">
    <property type="entry name" value="HEPN_RiboL-PSP"/>
    <property type="match status" value="1"/>
</dbReference>
<sequence length="180" mass="21034">MPNNDSGRDAISALFKEYEDNYQFLMDKQQISIATDYKSQYSKVMLLSAASYFESKVLQIMYEMLNPQRCSINKGFMEKKALKRQYHTLFNWDQTHANQFFSLFGTEFQTFMSKKVSEDEELNNSIGDFMALGSLRNQLVHRNYATFQLPLTAEDIFSKFENALKFVDSLIPLSQEFRAN</sequence>
<protein>
    <recommendedName>
        <fullName evidence="1">RiboL-PSP-HEPN domain-containing protein</fullName>
    </recommendedName>
</protein>
<feature type="domain" description="RiboL-PSP-HEPN" evidence="1">
    <location>
        <begin position="15"/>
        <end position="170"/>
    </location>
</feature>
<name>A0A7Y4D8E1_VIBSP</name>
<dbReference type="AlphaFoldDB" id="A0A7Y4D8E1"/>
<dbReference type="RefSeq" id="WP_171329781.1">
    <property type="nucleotide sequence ID" value="NZ_CAWPOP010000005.1"/>
</dbReference>
<reference evidence="2 3" key="1">
    <citation type="submission" date="2019-09" db="EMBL/GenBank/DDBJ databases">
        <title>Draft genome sequencing and comparative genomics of hatchery-associated Vibrios.</title>
        <authorList>
            <person name="Kehlet-Delgado H."/>
            <person name="Mueller R.S."/>
        </authorList>
    </citation>
    <scope>NUCLEOTIDE SEQUENCE [LARGE SCALE GENOMIC DNA]</scope>
    <source>
        <strain evidence="2 3">99-70-13A3</strain>
    </source>
</reference>
<gene>
    <name evidence="2" type="ORF">F0234_15680</name>
</gene>